<protein>
    <recommendedName>
        <fullName evidence="2">histidine kinase</fullName>
        <ecNumber evidence="2">2.7.13.3</ecNumber>
    </recommendedName>
</protein>
<dbReference type="InterPro" id="IPR036097">
    <property type="entry name" value="HisK_dim/P_sf"/>
</dbReference>
<dbReference type="SMART" id="SM00448">
    <property type="entry name" value="REC"/>
    <property type="match status" value="1"/>
</dbReference>
<evidence type="ECO:0000256" key="6">
    <source>
        <dbReference type="PROSITE-ProRule" id="PRU00169"/>
    </source>
</evidence>
<dbReference type="CDD" id="cd17546">
    <property type="entry name" value="REC_hyHK_CKI1_RcsC-like"/>
    <property type="match status" value="1"/>
</dbReference>
<dbReference type="Gene3D" id="3.40.50.2300">
    <property type="match status" value="1"/>
</dbReference>
<dbReference type="EC" id="2.7.13.3" evidence="2"/>
<keyword evidence="5" id="KW-0418">Kinase</keyword>
<keyword evidence="7" id="KW-0472">Membrane</keyword>
<feature type="transmembrane region" description="Helical" evidence="7">
    <location>
        <begin position="6"/>
        <end position="30"/>
    </location>
</feature>
<feature type="domain" description="Histidine kinase" evidence="8">
    <location>
        <begin position="228"/>
        <end position="441"/>
    </location>
</feature>
<dbReference type="SMART" id="SM00387">
    <property type="entry name" value="HATPase_c"/>
    <property type="match status" value="1"/>
</dbReference>
<proteinExistence type="predicted"/>
<dbReference type="Pfam" id="PF00072">
    <property type="entry name" value="Response_reg"/>
    <property type="match status" value="1"/>
</dbReference>
<dbReference type="InterPro" id="IPR004358">
    <property type="entry name" value="Sig_transdc_His_kin-like_C"/>
</dbReference>
<comment type="catalytic activity">
    <reaction evidence="1">
        <text>ATP + protein L-histidine = ADP + protein N-phospho-L-histidine.</text>
        <dbReference type="EC" id="2.7.13.3"/>
    </reaction>
</comment>
<keyword evidence="3 6" id="KW-0597">Phosphoprotein</keyword>
<dbReference type="InterPro" id="IPR003661">
    <property type="entry name" value="HisK_dim/P_dom"/>
</dbReference>
<feature type="modified residue" description="4-aspartylphosphate" evidence="6">
    <location>
        <position position="504"/>
    </location>
</feature>
<reference evidence="10" key="1">
    <citation type="journal article" date="2019" name="Phytopathology">
        <title>A Novel Group of Rhizobium tumorigenes-Like Agrobacteria Associated with Crown Gall Disease of Rhododendron and Blueberry.</title>
        <authorList>
            <person name="Kuzmanovic N."/>
            <person name="Behrens P."/>
            <person name="Idczak E."/>
            <person name="Wagner S."/>
            <person name="Gotz M."/>
            <person name="Sproer C."/>
            <person name="Bunk B."/>
            <person name="Overmann J."/>
            <person name="Smalla K."/>
        </authorList>
    </citation>
    <scope>NUCLEOTIDE SEQUENCE</scope>
    <source>
        <strain evidence="10">Rho-6.2</strain>
    </source>
</reference>
<evidence type="ECO:0000256" key="4">
    <source>
        <dbReference type="ARBA" id="ARBA00022679"/>
    </source>
</evidence>
<dbReference type="InterPro" id="IPR003594">
    <property type="entry name" value="HATPase_dom"/>
</dbReference>
<dbReference type="RefSeq" id="WP_161991033.1">
    <property type="nucleotide sequence ID" value="NZ_CP117269.1"/>
</dbReference>
<dbReference type="Gene3D" id="1.10.287.130">
    <property type="match status" value="1"/>
</dbReference>
<evidence type="ECO:0000256" key="7">
    <source>
        <dbReference type="SAM" id="Phobius"/>
    </source>
</evidence>
<organism evidence="10 11">
    <name type="scientific">Rhizobium rhododendri</name>
    <dbReference type="NCBI Taxonomy" id="2506430"/>
    <lineage>
        <taxon>Bacteria</taxon>
        <taxon>Pseudomonadati</taxon>
        <taxon>Pseudomonadota</taxon>
        <taxon>Alphaproteobacteria</taxon>
        <taxon>Hyphomicrobiales</taxon>
        <taxon>Rhizobiaceae</taxon>
        <taxon>Rhizobium/Agrobacterium group</taxon>
        <taxon>Rhizobium</taxon>
    </lineage>
</organism>
<dbReference type="InterPro" id="IPR011006">
    <property type="entry name" value="CheY-like_superfamily"/>
</dbReference>
<keyword evidence="11" id="KW-1185">Reference proteome</keyword>
<evidence type="ECO:0000256" key="1">
    <source>
        <dbReference type="ARBA" id="ARBA00000085"/>
    </source>
</evidence>
<evidence type="ECO:0000313" key="10">
    <source>
        <dbReference type="EMBL" id="WFS26216.1"/>
    </source>
</evidence>
<dbReference type="SUPFAM" id="SSF55874">
    <property type="entry name" value="ATPase domain of HSP90 chaperone/DNA topoisomerase II/histidine kinase"/>
    <property type="match status" value="1"/>
</dbReference>
<name>A0ABY8ISB8_9HYPH</name>
<dbReference type="EMBL" id="CP117269">
    <property type="protein sequence ID" value="WFS26216.1"/>
    <property type="molecule type" value="Genomic_DNA"/>
</dbReference>
<dbReference type="Pfam" id="PF02518">
    <property type="entry name" value="HATPase_c"/>
    <property type="match status" value="1"/>
</dbReference>
<sequence>MKSLHLAWFGFPAAIVAVSVGIVASHWSILRAEYMPWSEMSTRNPMYFYWPTAQVMREFETVRLDLKTIADGSTVEPERVSFHVNVLISGIDIIVRPSELNDGYRKIAEFSRDGPLLVEFATRVLPSIKPGISASAAKALMPTFVDVGNLLLRLSKEAWDQDSRLKEKSLETIRTAHSIILVIAALLACAVLSSLIISIFYWRAILAKTRAVEAAEAAVEDKMSFLAMISHELRTPLQVIVSALDVLDRPQDVRTRDETTARIRRAANSLTTQLRDMLTLARAQSGYIELQPAAFEIRELVRGVVGDYQAAAAAKHLELRLNFPDEAYFVVADSERVAQLLHNLISNAVKYTPSGYVQVDLAPFDEKVGKLILRLMDTGPGLPPRVLENSINAKGLLSLGSGRGIGLSVVQTLLRQLGARMALKGLPGGGTSFELEIPAVEAPEHSNKVSDNQKRVLIVDDHPEVLKGLSSVFADHGFSADTAASGMMGLNFFAAHSYSIILIDLDMPVMTGCELASHIRKLDPNRRTRLVAITAARHRPQHDLSLFDAILDKPVRDQQLLAIMHS</sequence>
<keyword evidence="4" id="KW-0808">Transferase</keyword>
<dbReference type="InterPro" id="IPR005467">
    <property type="entry name" value="His_kinase_dom"/>
</dbReference>
<evidence type="ECO:0000256" key="5">
    <source>
        <dbReference type="ARBA" id="ARBA00022777"/>
    </source>
</evidence>
<dbReference type="PANTHER" id="PTHR43047">
    <property type="entry name" value="TWO-COMPONENT HISTIDINE PROTEIN KINASE"/>
    <property type="match status" value="1"/>
</dbReference>
<dbReference type="CDD" id="cd00082">
    <property type="entry name" value="HisKA"/>
    <property type="match status" value="1"/>
</dbReference>
<keyword evidence="7" id="KW-1133">Transmembrane helix</keyword>
<evidence type="ECO:0000259" key="8">
    <source>
        <dbReference type="PROSITE" id="PS50109"/>
    </source>
</evidence>
<dbReference type="SUPFAM" id="SSF52172">
    <property type="entry name" value="CheY-like"/>
    <property type="match status" value="1"/>
</dbReference>
<dbReference type="InterPro" id="IPR001789">
    <property type="entry name" value="Sig_transdc_resp-reg_receiver"/>
</dbReference>
<dbReference type="PROSITE" id="PS50110">
    <property type="entry name" value="RESPONSE_REGULATORY"/>
    <property type="match status" value="1"/>
</dbReference>
<accession>A0ABY8ISB8</accession>
<dbReference type="PROSITE" id="PS50109">
    <property type="entry name" value="HIS_KIN"/>
    <property type="match status" value="1"/>
</dbReference>
<dbReference type="Gene3D" id="3.30.565.10">
    <property type="entry name" value="Histidine kinase-like ATPase, C-terminal domain"/>
    <property type="match status" value="1"/>
</dbReference>
<gene>
    <name evidence="10" type="ORF">PR018_26465</name>
</gene>
<geneLocation type="plasmid" evidence="10 11">
    <name>pTi6.2</name>
</geneLocation>
<dbReference type="Pfam" id="PF00512">
    <property type="entry name" value="HisKA"/>
    <property type="match status" value="1"/>
</dbReference>
<dbReference type="InterPro" id="IPR036890">
    <property type="entry name" value="HATPase_C_sf"/>
</dbReference>
<dbReference type="SUPFAM" id="SSF47384">
    <property type="entry name" value="Homodimeric domain of signal transducing histidine kinase"/>
    <property type="match status" value="1"/>
</dbReference>
<dbReference type="SMART" id="SM00388">
    <property type="entry name" value="HisKA"/>
    <property type="match status" value="1"/>
</dbReference>
<evidence type="ECO:0000256" key="3">
    <source>
        <dbReference type="ARBA" id="ARBA00022553"/>
    </source>
</evidence>
<dbReference type="Proteomes" id="UP000318939">
    <property type="component" value="Plasmid pTi6.2"/>
</dbReference>
<dbReference type="PRINTS" id="PR00344">
    <property type="entry name" value="BCTRLSENSOR"/>
</dbReference>
<evidence type="ECO:0000259" key="9">
    <source>
        <dbReference type="PROSITE" id="PS50110"/>
    </source>
</evidence>
<dbReference type="PANTHER" id="PTHR43047:SF72">
    <property type="entry name" value="OSMOSENSING HISTIDINE PROTEIN KINASE SLN1"/>
    <property type="match status" value="1"/>
</dbReference>
<keyword evidence="10" id="KW-0614">Plasmid</keyword>
<evidence type="ECO:0000256" key="2">
    <source>
        <dbReference type="ARBA" id="ARBA00012438"/>
    </source>
</evidence>
<evidence type="ECO:0000313" key="11">
    <source>
        <dbReference type="Proteomes" id="UP000318939"/>
    </source>
</evidence>
<reference evidence="10" key="2">
    <citation type="journal article" date="2023" name="MicrobiologyOpen">
        <title>Genomics of the tumorigenes clade of the family Rhizobiaceae and description of Rhizobium rhododendri sp. nov.</title>
        <authorList>
            <person name="Kuzmanovic N."/>
            <person name="diCenzo G.C."/>
            <person name="Bunk B."/>
            <person name="Sproeer C."/>
            <person name="Fruehling A."/>
            <person name="Neumann-Schaal M."/>
            <person name="Overmann J."/>
            <person name="Smalla K."/>
        </authorList>
    </citation>
    <scope>NUCLEOTIDE SEQUENCE</scope>
    <source>
        <strain evidence="10">Rho-6.2</strain>
        <plasmid evidence="10">pTi6.2</plasmid>
    </source>
</reference>
<keyword evidence="7" id="KW-0812">Transmembrane</keyword>
<feature type="transmembrane region" description="Helical" evidence="7">
    <location>
        <begin position="178"/>
        <end position="202"/>
    </location>
</feature>
<feature type="domain" description="Response regulatory" evidence="9">
    <location>
        <begin position="455"/>
        <end position="566"/>
    </location>
</feature>